<evidence type="ECO:0000313" key="2">
    <source>
        <dbReference type="Proteomes" id="UP000054630"/>
    </source>
</evidence>
<protein>
    <submittedName>
        <fullName evidence="1">Uncharacterized protein</fullName>
    </submittedName>
</protein>
<proteinExistence type="predicted"/>
<gene>
    <name evidence="1" type="ORF">T07_8600</name>
</gene>
<feature type="non-terminal residue" evidence="1">
    <location>
        <position position="1"/>
    </location>
</feature>
<reference evidence="1 2" key="1">
    <citation type="submission" date="2015-01" db="EMBL/GenBank/DDBJ databases">
        <title>Evolution of Trichinella species and genotypes.</title>
        <authorList>
            <person name="Korhonen P.K."/>
            <person name="Edoardo P."/>
            <person name="Giuseppe L.R."/>
            <person name="Gasser R.B."/>
        </authorList>
    </citation>
    <scope>NUCLEOTIDE SEQUENCE [LARGE SCALE GENOMIC DNA]</scope>
    <source>
        <strain evidence="1">ISS37</strain>
    </source>
</reference>
<dbReference type="EMBL" id="JYDL01000405">
    <property type="protein sequence ID" value="KRX12431.1"/>
    <property type="molecule type" value="Genomic_DNA"/>
</dbReference>
<feature type="non-terminal residue" evidence="1">
    <location>
        <position position="211"/>
    </location>
</feature>
<comment type="caution">
    <text evidence="1">The sequence shown here is derived from an EMBL/GenBank/DDBJ whole genome shotgun (WGS) entry which is preliminary data.</text>
</comment>
<dbReference type="AlphaFoldDB" id="A0A0V0RD97"/>
<dbReference type="Proteomes" id="UP000054630">
    <property type="component" value="Unassembled WGS sequence"/>
</dbReference>
<sequence length="211" mass="24560">LIQFFYELKITFALLHFENAQMQSIISEDGLRHHLSFYGALFVPGTHYIDVMRIRFFWWHSELKLTQWHSSLVLVWFHLRITLRQSSSAGARIDLSWLWIMSSHEARTDANQCSPGVSMAFSSRPSVPLLITYNGLRHQKICLVAADSTLKLRFLRLEAHLEWFPWNNNHGMFIKFFIKSSRERKVLVRSIKVNGQSNAELSGLKGDIVEV</sequence>
<name>A0A0V0RD97_9BILA</name>
<accession>A0A0V0RD97</accession>
<organism evidence="1 2">
    <name type="scientific">Trichinella nelsoni</name>
    <dbReference type="NCBI Taxonomy" id="6336"/>
    <lineage>
        <taxon>Eukaryota</taxon>
        <taxon>Metazoa</taxon>
        <taxon>Ecdysozoa</taxon>
        <taxon>Nematoda</taxon>
        <taxon>Enoplea</taxon>
        <taxon>Dorylaimia</taxon>
        <taxon>Trichinellida</taxon>
        <taxon>Trichinellidae</taxon>
        <taxon>Trichinella</taxon>
    </lineage>
</organism>
<evidence type="ECO:0000313" key="1">
    <source>
        <dbReference type="EMBL" id="KRX12431.1"/>
    </source>
</evidence>
<keyword evidence="2" id="KW-1185">Reference proteome</keyword>